<name>A0A5N1J2F4_9BACT</name>
<dbReference type="RefSeq" id="WP_150902696.1">
    <property type="nucleotide sequence ID" value="NZ_VTWT01000002.1"/>
</dbReference>
<dbReference type="PROSITE" id="PS50885">
    <property type="entry name" value="HAMP"/>
    <property type="match status" value="1"/>
</dbReference>
<sequence length="503" mass="57641">MKLSTKLFAGFTIVSFIFMAVTFINYNLSQDVLESSAWVGQSQIITRNSSSLQRNITDMENGLRGYLLTGQEEFLEPYTASKDQIPPLMRSMEKMVANSPEQVDYLQKINLLHNRWLNEFAEQLIAEKRNDMALNPNSGLSGLKTAGKLRAKFGKQLTDSVRVLFKEFNYYEYRVRDARTERLNQAINYTRNVSTALTIFSVLLGFAWAWYITRLISGRISTMVKLADKISKGDYKTQIADPEHDELSKLSASLNVMASTIDRNITELERKNKELDQYAYVISHDLKAPLRGIENASRWIEEDMGRDLPHGIQEYLMMMRVRVHRMENLINGILDLARIGRTKKMEELVDVRQLVVEIIDMLSVPSNFRIEIPTEMPHIYTVRIYLEQVFSNLLSNAIKYNDKPEGLIKVSYIESTQYYTFSISDNGPGIDPEYHDRIFVIFQTLQERDAMESTGVGLAIVKKILERQGGTINVQSEPGKGATFTFNWPKIPLQETNSFIGSN</sequence>
<dbReference type="EMBL" id="VTWT01000002">
    <property type="protein sequence ID" value="KAA9340769.1"/>
    <property type="molecule type" value="Genomic_DNA"/>
</dbReference>
<dbReference type="CDD" id="cd00082">
    <property type="entry name" value="HisKA"/>
    <property type="match status" value="1"/>
</dbReference>
<dbReference type="CDD" id="cd06225">
    <property type="entry name" value="HAMP"/>
    <property type="match status" value="1"/>
</dbReference>
<dbReference type="PANTHER" id="PTHR42878:SF15">
    <property type="entry name" value="BACTERIOPHYTOCHROME"/>
    <property type="match status" value="1"/>
</dbReference>
<evidence type="ECO:0000256" key="4">
    <source>
        <dbReference type="ARBA" id="ARBA00022553"/>
    </source>
</evidence>
<dbReference type="InterPro" id="IPR003660">
    <property type="entry name" value="HAMP_dom"/>
</dbReference>
<dbReference type="PRINTS" id="PR00344">
    <property type="entry name" value="BCTRLSENSOR"/>
</dbReference>
<dbReference type="Pfam" id="PF00512">
    <property type="entry name" value="HisKA"/>
    <property type="match status" value="1"/>
</dbReference>
<dbReference type="SUPFAM" id="SSF47384">
    <property type="entry name" value="Homodimeric domain of signal transducing histidine kinase"/>
    <property type="match status" value="1"/>
</dbReference>
<keyword evidence="6" id="KW-0418">Kinase</keyword>
<accession>A0A5N1J2F4</accession>
<keyword evidence="7" id="KW-1133">Transmembrane helix</keyword>
<dbReference type="Pfam" id="PF02518">
    <property type="entry name" value="HATPase_c"/>
    <property type="match status" value="1"/>
</dbReference>
<dbReference type="SMART" id="SM00387">
    <property type="entry name" value="HATPase_c"/>
    <property type="match status" value="1"/>
</dbReference>
<comment type="subcellular location">
    <subcellularLocation>
        <location evidence="2">Membrane</location>
    </subcellularLocation>
</comment>
<evidence type="ECO:0000313" key="11">
    <source>
        <dbReference type="Proteomes" id="UP000326570"/>
    </source>
</evidence>
<dbReference type="SMART" id="SM00388">
    <property type="entry name" value="HisKA"/>
    <property type="match status" value="1"/>
</dbReference>
<dbReference type="InterPro" id="IPR003661">
    <property type="entry name" value="HisK_dim/P_dom"/>
</dbReference>
<dbReference type="GO" id="GO:0000156">
    <property type="term" value="F:phosphorelay response regulator activity"/>
    <property type="evidence" value="ECO:0007669"/>
    <property type="project" value="TreeGrafter"/>
</dbReference>
<dbReference type="GO" id="GO:0016020">
    <property type="term" value="C:membrane"/>
    <property type="evidence" value="ECO:0007669"/>
    <property type="project" value="UniProtKB-SubCell"/>
</dbReference>
<dbReference type="SUPFAM" id="SSF158472">
    <property type="entry name" value="HAMP domain-like"/>
    <property type="match status" value="1"/>
</dbReference>
<keyword evidence="7" id="KW-0472">Membrane</keyword>
<evidence type="ECO:0000259" key="9">
    <source>
        <dbReference type="PROSITE" id="PS50885"/>
    </source>
</evidence>
<evidence type="ECO:0000313" key="10">
    <source>
        <dbReference type="EMBL" id="KAA9340769.1"/>
    </source>
</evidence>
<comment type="catalytic activity">
    <reaction evidence="1">
        <text>ATP + protein L-histidine = ADP + protein N-phospho-L-histidine.</text>
        <dbReference type="EC" id="2.7.13.3"/>
    </reaction>
</comment>
<dbReference type="Pfam" id="PF05227">
    <property type="entry name" value="CHASE3"/>
    <property type="match status" value="1"/>
</dbReference>
<dbReference type="InterPro" id="IPR050351">
    <property type="entry name" value="BphY/WalK/GraS-like"/>
</dbReference>
<keyword evidence="5" id="KW-0808">Transferase</keyword>
<feature type="transmembrane region" description="Helical" evidence="7">
    <location>
        <begin position="7"/>
        <end position="26"/>
    </location>
</feature>
<dbReference type="GO" id="GO:0030295">
    <property type="term" value="F:protein kinase activator activity"/>
    <property type="evidence" value="ECO:0007669"/>
    <property type="project" value="TreeGrafter"/>
</dbReference>
<dbReference type="AlphaFoldDB" id="A0A5N1J2F4"/>
<dbReference type="Gene3D" id="6.10.340.10">
    <property type="match status" value="1"/>
</dbReference>
<dbReference type="InterPro" id="IPR005467">
    <property type="entry name" value="His_kinase_dom"/>
</dbReference>
<dbReference type="InterPro" id="IPR007891">
    <property type="entry name" value="CHASE3"/>
</dbReference>
<proteinExistence type="predicted"/>
<dbReference type="SUPFAM" id="SSF55874">
    <property type="entry name" value="ATPase domain of HSP90 chaperone/DNA topoisomerase II/histidine kinase"/>
    <property type="match status" value="1"/>
</dbReference>
<evidence type="ECO:0000256" key="2">
    <source>
        <dbReference type="ARBA" id="ARBA00004370"/>
    </source>
</evidence>
<dbReference type="Gene3D" id="3.30.565.10">
    <property type="entry name" value="Histidine kinase-like ATPase, C-terminal domain"/>
    <property type="match status" value="1"/>
</dbReference>
<feature type="domain" description="HAMP" evidence="9">
    <location>
        <begin position="214"/>
        <end position="266"/>
    </location>
</feature>
<organism evidence="10 11">
    <name type="scientific">Adhaeribacter soli</name>
    <dbReference type="NCBI Taxonomy" id="2607655"/>
    <lineage>
        <taxon>Bacteria</taxon>
        <taxon>Pseudomonadati</taxon>
        <taxon>Bacteroidota</taxon>
        <taxon>Cytophagia</taxon>
        <taxon>Cytophagales</taxon>
        <taxon>Hymenobacteraceae</taxon>
        <taxon>Adhaeribacter</taxon>
    </lineage>
</organism>
<evidence type="ECO:0000256" key="6">
    <source>
        <dbReference type="ARBA" id="ARBA00022777"/>
    </source>
</evidence>
<dbReference type="InterPro" id="IPR003594">
    <property type="entry name" value="HATPase_dom"/>
</dbReference>
<protein>
    <recommendedName>
        <fullName evidence="3">histidine kinase</fullName>
        <ecNumber evidence="3">2.7.13.3</ecNumber>
    </recommendedName>
</protein>
<dbReference type="SMART" id="SM00304">
    <property type="entry name" value="HAMP"/>
    <property type="match status" value="1"/>
</dbReference>
<dbReference type="InterPro" id="IPR036097">
    <property type="entry name" value="HisK_dim/P_sf"/>
</dbReference>
<dbReference type="PROSITE" id="PS50109">
    <property type="entry name" value="HIS_KIN"/>
    <property type="match status" value="1"/>
</dbReference>
<feature type="transmembrane region" description="Helical" evidence="7">
    <location>
        <begin position="193"/>
        <end position="213"/>
    </location>
</feature>
<evidence type="ECO:0000256" key="3">
    <source>
        <dbReference type="ARBA" id="ARBA00012438"/>
    </source>
</evidence>
<dbReference type="PANTHER" id="PTHR42878">
    <property type="entry name" value="TWO-COMPONENT HISTIDINE KINASE"/>
    <property type="match status" value="1"/>
</dbReference>
<dbReference type="Proteomes" id="UP000326570">
    <property type="component" value="Unassembled WGS sequence"/>
</dbReference>
<keyword evidence="4" id="KW-0597">Phosphoprotein</keyword>
<evidence type="ECO:0000259" key="8">
    <source>
        <dbReference type="PROSITE" id="PS50109"/>
    </source>
</evidence>
<dbReference type="Gene3D" id="1.10.287.130">
    <property type="match status" value="1"/>
</dbReference>
<keyword evidence="7" id="KW-0812">Transmembrane</keyword>
<dbReference type="Pfam" id="PF00672">
    <property type="entry name" value="HAMP"/>
    <property type="match status" value="1"/>
</dbReference>
<reference evidence="10 11" key="1">
    <citation type="submission" date="2019-09" db="EMBL/GenBank/DDBJ databases">
        <title>Genome sequence of Adhaeribacter sp. M2.</title>
        <authorList>
            <person name="Srinivasan S."/>
        </authorList>
    </citation>
    <scope>NUCLEOTIDE SEQUENCE [LARGE SCALE GENOMIC DNA]</scope>
    <source>
        <strain evidence="10 11">M2</strain>
    </source>
</reference>
<evidence type="ECO:0000256" key="1">
    <source>
        <dbReference type="ARBA" id="ARBA00000085"/>
    </source>
</evidence>
<dbReference type="GO" id="GO:0007234">
    <property type="term" value="P:osmosensory signaling via phosphorelay pathway"/>
    <property type="evidence" value="ECO:0007669"/>
    <property type="project" value="TreeGrafter"/>
</dbReference>
<comment type="caution">
    <text evidence="10">The sequence shown here is derived from an EMBL/GenBank/DDBJ whole genome shotgun (WGS) entry which is preliminary data.</text>
</comment>
<gene>
    <name evidence="10" type="ORF">F0P94_04900</name>
</gene>
<evidence type="ECO:0000256" key="7">
    <source>
        <dbReference type="SAM" id="Phobius"/>
    </source>
</evidence>
<feature type="domain" description="Histidine kinase" evidence="8">
    <location>
        <begin position="281"/>
        <end position="492"/>
    </location>
</feature>
<keyword evidence="11" id="KW-1185">Reference proteome</keyword>
<dbReference type="GO" id="GO:0000155">
    <property type="term" value="F:phosphorelay sensor kinase activity"/>
    <property type="evidence" value="ECO:0007669"/>
    <property type="project" value="InterPro"/>
</dbReference>
<dbReference type="CDD" id="cd19410">
    <property type="entry name" value="HK9-like_sensor"/>
    <property type="match status" value="1"/>
</dbReference>
<dbReference type="InterPro" id="IPR036890">
    <property type="entry name" value="HATPase_C_sf"/>
</dbReference>
<evidence type="ECO:0000256" key="5">
    <source>
        <dbReference type="ARBA" id="ARBA00022679"/>
    </source>
</evidence>
<dbReference type="InterPro" id="IPR004358">
    <property type="entry name" value="Sig_transdc_His_kin-like_C"/>
</dbReference>
<dbReference type="EC" id="2.7.13.3" evidence="3"/>